<dbReference type="AlphaFoldDB" id="A0A9X1KBG5"/>
<feature type="transmembrane region" description="Helical" evidence="1">
    <location>
        <begin position="53"/>
        <end position="75"/>
    </location>
</feature>
<evidence type="ECO:0000256" key="1">
    <source>
        <dbReference type="SAM" id="Phobius"/>
    </source>
</evidence>
<gene>
    <name evidence="2" type="ORF">KYX88_16410</name>
</gene>
<comment type="caution">
    <text evidence="2">The sequence shown here is derived from an EMBL/GenBank/DDBJ whole genome shotgun (WGS) entry which is preliminary data.</text>
</comment>
<evidence type="ECO:0000313" key="2">
    <source>
        <dbReference type="EMBL" id="MBX4224254.1"/>
    </source>
</evidence>
<dbReference type="Proteomes" id="UP001139644">
    <property type="component" value="Unassembled WGS sequence"/>
</dbReference>
<proteinExistence type="predicted"/>
<name>A0A9X1KBG5_ENTFC</name>
<organism evidence="2 3">
    <name type="scientific">Enterococcus faecium</name>
    <name type="common">Streptococcus faecium</name>
    <dbReference type="NCBI Taxonomy" id="1352"/>
    <lineage>
        <taxon>Bacteria</taxon>
        <taxon>Bacillati</taxon>
        <taxon>Bacillota</taxon>
        <taxon>Bacilli</taxon>
        <taxon>Lactobacillales</taxon>
        <taxon>Enterococcaceae</taxon>
        <taxon>Enterococcus</taxon>
    </lineage>
</organism>
<dbReference type="EMBL" id="JAIFOC010000621">
    <property type="protein sequence ID" value="MBX4224254.1"/>
    <property type="molecule type" value="Genomic_DNA"/>
</dbReference>
<feature type="non-terminal residue" evidence="2">
    <location>
        <position position="1"/>
    </location>
</feature>
<keyword evidence="1" id="KW-1133">Transmembrane helix</keyword>
<sequence length="116" mass="13213">LILLPTRGLFGVVDLILLPNFCFFGVGFSNILEECVVTFVKTRSFLKSTDFKFEYSKIGSFLINGMLMCIVTRYLTSNLSSRILTNVIQFVIALPIYLMTNTLFKAKPCQDLLRKK</sequence>
<keyword evidence="1" id="KW-0812">Transmembrane</keyword>
<feature type="transmembrane region" description="Helical" evidence="1">
    <location>
        <begin position="12"/>
        <end position="32"/>
    </location>
</feature>
<accession>A0A9X1KBG5</accession>
<evidence type="ECO:0000313" key="3">
    <source>
        <dbReference type="Proteomes" id="UP001139644"/>
    </source>
</evidence>
<protein>
    <submittedName>
        <fullName evidence="2">Flippase</fullName>
    </submittedName>
</protein>
<reference evidence="2" key="1">
    <citation type="journal article" date="2022" name="J. Anim. Sci.">
        <title>Whole genome sequence analyses-based assessment of virulence potential and antimicrobial susceptibilities and resistance of Enterococcus faecium strains isolated from commercial swine and cattle probiotic products.</title>
        <authorList>
            <person name="Shridhar P.B."/>
            <person name="Amachawadi R.G."/>
            <person name="Tokach M."/>
            <person name="Patel I."/>
            <person name="Gangiredla J."/>
            <person name="Mammel M."/>
            <person name="Nagaraja T.G."/>
        </authorList>
    </citation>
    <scope>NUCLEOTIDE SEQUENCE</scope>
    <source>
        <strain evidence="2">EF215</strain>
    </source>
</reference>
<keyword evidence="1" id="KW-0472">Membrane</keyword>
<feature type="transmembrane region" description="Helical" evidence="1">
    <location>
        <begin position="87"/>
        <end position="106"/>
    </location>
</feature>